<protein>
    <submittedName>
        <fullName evidence="2">Uncharacterized protein</fullName>
    </submittedName>
</protein>
<evidence type="ECO:0000313" key="2">
    <source>
        <dbReference type="EMBL" id="SDC75383.1"/>
    </source>
</evidence>
<dbReference type="InterPro" id="IPR036259">
    <property type="entry name" value="MFS_trans_sf"/>
</dbReference>
<feature type="transmembrane region" description="Helical" evidence="1">
    <location>
        <begin position="62"/>
        <end position="81"/>
    </location>
</feature>
<name>A0A1G6P5E4_9FIRM</name>
<accession>A0A1G6P5E4</accession>
<dbReference type="RefSeq" id="WP_093731144.1">
    <property type="nucleotide sequence ID" value="NZ_FMYW01000020.1"/>
</dbReference>
<feature type="transmembrane region" description="Helical" evidence="1">
    <location>
        <begin position="34"/>
        <end position="55"/>
    </location>
</feature>
<evidence type="ECO:0000313" key="3">
    <source>
        <dbReference type="Proteomes" id="UP000198943"/>
    </source>
</evidence>
<keyword evidence="1" id="KW-1133">Transmembrane helix</keyword>
<feature type="transmembrane region" description="Helical" evidence="1">
    <location>
        <begin position="212"/>
        <end position="229"/>
    </location>
</feature>
<evidence type="ECO:0000256" key="1">
    <source>
        <dbReference type="SAM" id="Phobius"/>
    </source>
</evidence>
<feature type="transmembrane region" description="Helical" evidence="1">
    <location>
        <begin position="235"/>
        <end position="253"/>
    </location>
</feature>
<reference evidence="3" key="1">
    <citation type="submission" date="2016-10" db="EMBL/GenBank/DDBJ databases">
        <authorList>
            <person name="Varghese N."/>
            <person name="Submissions S."/>
        </authorList>
    </citation>
    <scope>NUCLEOTIDE SEQUENCE [LARGE SCALE GENOMIC DNA]</scope>
    <source>
        <strain evidence="3">DSM 11005</strain>
    </source>
</reference>
<feature type="transmembrane region" description="Helical" evidence="1">
    <location>
        <begin position="265"/>
        <end position="292"/>
    </location>
</feature>
<dbReference type="SUPFAM" id="SSF103473">
    <property type="entry name" value="MFS general substrate transporter"/>
    <property type="match status" value="1"/>
</dbReference>
<sequence>MLAIFTVLHFLVDGICAAAMAAYAVKEPLLASIVYYFSLYNAIAFGTQWLTGWLFDKKENWIRYAFLFVLLTLGLGTQSALGIRTQTLLLGIGNSVFHVAAGSLVLRRYTTYKELGIFVSSGAVGLALGLNCIVGPYPFLFACAVLCAVVTRRLWRADIPEAVAVQTVLTNLSIDTVSDAVSSQKTLQTEAEGFCPPETPDSNSSTVPLRRLTGLCLILLLGCIVLRGFGSGGAASPYVMLFPCVFAAGKALGGVVCDRAGYPKTILFIFLLSFLALQLSGLLAAVLLVLAFNMTMPLTLRLVHWCNPRYPGMMFGLAAGCLLPGVFYKGFSIPPQGMAVLQFLCLAAAGWLLQKSVD</sequence>
<gene>
    <name evidence="2" type="ORF">SAMN04487864_12015</name>
</gene>
<dbReference type="AlphaFoldDB" id="A0A1G6P5E4"/>
<dbReference type="EMBL" id="FMYW01000020">
    <property type="protein sequence ID" value="SDC75383.1"/>
    <property type="molecule type" value="Genomic_DNA"/>
</dbReference>
<keyword evidence="1" id="KW-0812">Transmembrane</keyword>
<keyword evidence="3" id="KW-1185">Reference proteome</keyword>
<feature type="transmembrane region" description="Helical" evidence="1">
    <location>
        <begin position="87"/>
        <end position="106"/>
    </location>
</feature>
<organism evidence="2 3">
    <name type="scientific">Succiniclasticum ruminis</name>
    <dbReference type="NCBI Taxonomy" id="40841"/>
    <lineage>
        <taxon>Bacteria</taxon>
        <taxon>Bacillati</taxon>
        <taxon>Bacillota</taxon>
        <taxon>Negativicutes</taxon>
        <taxon>Acidaminococcales</taxon>
        <taxon>Acidaminococcaceae</taxon>
        <taxon>Succiniclasticum</taxon>
    </lineage>
</organism>
<dbReference type="Proteomes" id="UP000198943">
    <property type="component" value="Unassembled WGS sequence"/>
</dbReference>
<keyword evidence="1" id="KW-0472">Membrane</keyword>
<feature type="transmembrane region" description="Helical" evidence="1">
    <location>
        <begin position="312"/>
        <end position="331"/>
    </location>
</feature>
<dbReference type="OrthoDB" id="3186315at2"/>
<proteinExistence type="predicted"/>